<organism evidence="2 3">
    <name type="scientific">Zymoseptoria tritici (strain CBS 115943 / IPO323)</name>
    <name type="common">Speckled leaf blotch fungus</name>
    <name type="synonym">Septoria tritici</name>
    <dbReference type="NCBI Taxonomy" id="336722"/>
    <lineage>
        <taxon>Eukaryota</taxon>
        <taxon>Fungi</taxon>
        <taxon>Dikarya</taxon>
        <taxon>Ascomycota</taxon>
        <taxon>Pezizomycotina</taxon>
        <taxon>Dothideomycetes</taxon>
        <taxon>Dothideomycetidae</taxon>
        <taxon>Mycosphaerellales</taxon>
        <taxon>Mycosphaerellaceae</taxon>
        <taxon>Zymoseptoria</taxon>
    </lineage>
</organism>
<evidence type="ECO:0000256" key="1">
    <source>
        <dbReference type="ARBA" id="ARBA00035112"/>
    </source>
</evidence>
<dbReference type="HOGENOM" id="CLU_042941_6_2_1"/>
<dbReference type="KEGG" id="ztr:MYCGRDRAFT_35535"/>
<gene>
    <name evidence="2" type="ORF">MYCGRDRAFT_35535</name>
</gene>
<dbReference type="eggNOG" id="ENOG502RKCZ">
    <property type="taxonomic scope" value="Eukaryota"/>
</dbReference>
<accession>F9X2Q8</accession>
<name>F9X2Q8_ZYMTI</name>
<evidence type="ECO:0000313" key="3">
    <source>
        <dbReference type="Proteomes" id="UP000008062"/>
    </source>
</evidence>
<dbReference type="EMBL" id="CM001197">
    <property type="protein sequence ID" value="EGP89809.1"/>
    <property type="molecule type" value="Genomic_DNA"/>
</dbReference>
<comment type="similarity">
    <text evidence="1">Belongs to the ustYa family.</text>
</comment>
<sequence>MYAGESRPELEDAWDDLMRAEVFRATAEDLSLDDEAVNDAVTLEHGGYLASLSVYHALHCIEWIKRNYARAHTIDELHGKEGHLDHCLYFIRESVTCRADVTINSFHWGEDSDVPLSLPGKERPCVDLAAVREWILERALKPGERAVHTNGSLGAPHNKYRFEMPEG</sequence>
<keyword evidence="3" id="KW-1185">Reference proteome</keyword>
<dbReference type="Pfam" id="PF11807">
    <property type="entry name" value="UstYa"/>
    <property type="match status" value="1"/>
</dbReference>
<dbReference type="Proteomes" id="UP000008062">
    <property type="component" value="Chromosome 2"/>
</dbReference>
<dbReference type="RefSeq" id="XP_003854833.1">
    <property type="nucleotide sequence ID" value="XM_003854785.1"/>
</dbReference>
<dbReference type="InterPro" id="IPR021765">
    <property type="entry name" value="UstYa-like"/>
</dbReference>
<protein>
    <submittedName>
        <fullName evidence="2">Uncharacterized protein</fullName>
    </submittedName>
</protein>
<evidence type="ECO:0000313" key="2">
    <source>
        <dbReference type="EMBL" id="EGP89809.1"/>
    </source>
</evidence>
<proteinExistence type="inferred from homology"/>
<dbReference type="AlphaFoldDB" id="F9X2Q8"/>
<dbReference type="OrthoDB" id="3687641at2759"/>
<dbReference type="PANTHER" id="PTHR33365">
    <property type="entry name" value="YALI0B05434P"/>
    <property type="match status" value="1"/>
</dbReference>
<dbReference type="OMA" id="CIDHIRQ"/>
<dbReference type="PANTHER" id="PTHR33365:SF7">
    <property type="entry name" value="TAT PATHWAY SIGNAL SEQUENCE"/>
    <property type="match status" value="1"/>
</dbReference>
<dbReference type="InParanoid" id="F9X2Q8"/>
<dbReference type="GeneID" id="13403614"/>
<reference evidence="2 3" key="1">
    <citation type="journal article" date="2011" name="PLoS Genet.">
        <title>Finished genome of the fungal wheat pathogen Mycosphaerella graminicola reveals dispensome structure, chromosome plasticity, and stealth pathogenesis.</title>
        <authorList>
            <person name="Goodwin S.B."/>
            <person name="Ben M'barek S."/>
            <person name="Dhillon B."/>
            <person name="Wittenberg A.H.J."/>
            <person name="Crane C.F."/>
            <person name="Hane J.K."/>
            <person name="Foster A.J."/>
            <person name="Van der Lee T.A.J."/>
            <person name="Grimwood J."/>
            <person name="Aerts A."/>
            <person name="Antoniw J."/>
            <person name="Bailey A."/>
            <person name="Bluhm B."/>
            <person name="Bowler J."/>
            <person name="Bristow J."/>
            <person name="van der Burgt A."/>
            <person name="Canto-Canche B."/>
            <person name="Churchill A.C.L."/>
            <person name="Conde-Ferraez L."/>
            <person name="Cools H.J."/>
            <person name="Coutinho P.M."/>
            <person name="Csukai M."/>
            <person name="Dehal P."/>
            <person name="De Wit P."/>
            <person name="Donzelli B."/>
            <person name="van de Geest H.C."/>
            <person name="van Ham R.C.H.J."/>
            <person name="Hammond-Kosack K.E."/>
            <person name="Henrissat B."/>
            <person name="Kilian A."/>
            <person name="Kobayashi A.K."/>
            <person name="Koopmann E."/>
            <person name="Kourmpetis Y."/>
            <person name="Kuzniar A."/>
            <person name="Lindquist E."/>
            <person name="Lombard V."/>
            <person name="Maliepaard C."/>
            <person name="Martins N."/>
            <person name="Mehrabi R."/>
            <person name="Nap J.P.H."/>
            <person name="Ponomarenko A."/>
            <person name="Rudd J.J."/>
            <person name="Salamov A."/>
            <person name="Schmutz J."/>
            <person name="Schouten H.J."/>
            <person name="Shapiro H."/>
            <person name="Stergiopoulos I."/>
            <person name="Torriani S.F.F."/>
            <person name="Tu H."/>
            <person name="de Vries R.P."/>
            <person name="Waalwijk C."/>
            <person name="Ware S.B."/>
            <person name="Wiebenga A."/>
            <person name="Zwiers L.-H."/>
            <person name="Oliver R.P."/>
            <person name="Grigoriev I.V."/>
            <person name="Kema G.H.J."/>
        </authorList>
    </citation>
    <scope>NUCLEOTIDE SEQUENCE [LARGE SCALE GENOMIC DNA]</scope>
    <source>
        <strain evidence="3">CBS 115943 / IPO323</strain>
    </source>
</reference>
<dbReference type="GO" id="GO:0043386">
    <property type="term" value="P:mycotoxin biosynthetic process"/>
    <property type="evidence" value="ECO:0007669"/>
    <property type="project" value="InterPro"/>
</dbReference>